<evidence type="ECO:0000313" key="1">
    <source>
        <dbReference type="EMBL" id="KFI93335.1"/>
    </source>
</evidence>
<dbReference type="InterPro" id="IPR043025">
    <property type="entry name" value="DRP_PD-(D/E)XK_dom"/>
</dbReference>
<name>A0A087DCT5_9BIFI</name>
<protein>
    <submittedName>
        <fullName evidence="1">Uncharacterized protein</fullName>
    </submittedName>
</protein>
<sequence>MTSEKKTFGDAGELLIAKHVPCPKCKTGKLCLLRQNFKCADIICDFSDSLLR</sequence>
<dbReference type="Proteomes" id="UP000029066">
    <property type="component" value="Unassembled WGS sequence"/>
</dbReference>
<dbReference type="Gene3D" id="3.40.210.30">
    <property type="entry name" value="Dam replacing family, catalytic PD-(D/E)XK domain"/>
    <property type="match status" value="1"/>
</dbReference>
<organism evidence="1 2">
    <name type="scientific">Bifidobacterium saguini DSM 23967</name>
    <dbReference type="NCBI Taxonomy" id="1437607"/>
    <lineage>
        <taxon>Bacteria</taxon>
        <taxon>Bacillati</taxon>
        <taxon>Actinomycetota</taxon>
        <taxon>Actinomycetes</taxon>
        <taxon>Bifidobacteriales</taxon>
        <taxon>Bifidobacteriaceae</taxon>
        <taxon>Bifidobacterium</taxon>
    </lineage>
</organism>
<accession>A0A087DCT5</accession>
<gene>
    <name evidence="1" type="ORF">BISA_1421</name>
</gene>
<reference evidence="1 2" key="1">
    <citation type="submission" date="2014-03" db="EMBL/GenBank/DDBJ databases">
        <title>Genomics of Bifidobacteria.</title>
        <authorList>
            <person name="Ventura M."/>
            <person name="Milani C."/>
            <person name="Lugli G.A."/>
        </authorList>
    </citation>
    <scope>NUCLEOTIDE SEQUENCE [LARGE SCALE GENOMIC DNA]</scope>
    <source>
        <strain evidence="1 2">DSM 23967</strain>
    </source>
</reference>
<proteinExistence type="predicted"/>
<dbReference type="AlphaFoldDB" id="A0A087DCT5"/>
<comment type="caution">
    <text evidence="1">The sequence shown here is derived from an EMBL/GenBank/DDBJ whole genome shotgun (WGS) entry which is preliminary data.</text>
</comment>
<dbReference type="STRING" id="1437607.BISA_1421"/>
<dbReference type="EMBL" id="JGZN01000005">
    <property type="protein sequence ID" value="KFI93335.1"/>
    <property type="molecule type" value="Genomic_DNA"/>
</dbReference>
<evidence type="ECO:0000313" key="2">
    <source>
        <dbReference type="Proteomes" id="UP000029066"/>
    </source>
</evidence>